<evidence type="ECO:0000313" key="1">
    <source>
        <dbReference type="EMBL" id="MBD2828989.1"/>
    </source>
</evidence>
<organism evidence="1">
    <name type="scientific">Streptomyces globisporus</name>
    <dbReference type="NCBI Taxonomy" id="1908"/>
    <lineage>
        <taxon>Bacteria</taxon>
        <taxon>Bacillati</taxon>
        <taxon>Actinomycetota</taxon>
        <taxon>Actinomycetes</taxon>
        <taxon>Kitasatosporales</taxon>
        <taxon>Streptomycetaceae</taxon>
        <taxon>Streptomyces</taxon>
    </lineage>
</organism>
<proteinExistence type="predicted"/>
<name>A0A927BJU2_STRGL</name>
<reference evidence="1" key="1">
    <citation type="journal article" date="2020" name="PLoS ONE">
        <title>Isolation and characterization of Streptomyces bacteriophages and Streptomyces strains encoding biosynthetic arsenals: Streptomyces strains and phages for antibiotic discovery.</title>
        <authorList>
            <person name="Montano E.T."/>
            <person name="Nideffer J.F."/>
            <person name="Brumage L."/>
            <person name="Erb M."/>
            <person name="Derman A.I."/>
            <person name="Davis J.P."/>
            <person name="Estrada E."/>
            <person name="Fu S."/>
            <person name="Le D."/>
            <person name="Vuppala A."/>
            <person name="Tran C."/>
            <person name="Luterstein E."/>
            <person name="Lakkaraju S."/>
            <person name="Panchagnula S."/>
            <person name="Ren C."/>
            <person name="Doan J."/>
            <person name="Tran S."/>
            <person name="Soriano J."/>
            <person name="Fujita Y."/>
            <person name="Gutala P."/>
            <person name="Fujii Q."/>
            <person name="Lee M."/>
            <person name="Bui A."/>
            <person name="Villarreal C."/>
            <person name="Shing S.R."/>
            <person name="Kim S."/>
            <person name="Freeman D."/>
            <person name="Racha V."/>
            <person name="Ho A."/>
            <person name="Kumar P."/>
            <person name="Falah K."/>
            <person name="Dawson T."/>
            <person name="Enustun E."/>
            <person name="Prichard A."/>
            <person name="Gomez A."/>
            <person name="Khanna K."/>
            <person name="Trigg S."/>
            <person name="Fernandez L."/>
            <person name="Pogliano K."/>
            <person name="Pogliano J."/>
        </authorList>
    </citation>
    <scope>NUCLEOTIDE SEQUENCE</scope>
    <source>
        <strain evidence="1">QF2</strain>
    </source>
</reference>
<gene>
    <name evidence="1" type="ORF">ID875_12925</name>
</gene>
<comment type="caution">
    <text evidence="1">The sequence shown here is derived from an EMBL/GenBank/DDBJ whole genome shotgun (WGS) entry which is preliminary data.</text>
</comment>
<dbReference type="EMBL" id="JACWUS010000001">
    <property type="protein sequence ID" value="MBD2828989.1"/>
    <property type="molecule type" value="Genomic_DNA"/>
</dbReference>
<dbReference type="AlphaFoldDB" id="A0A927BJU2"/>
<sequence length="146" mass="15876">MSPPQITQLFRWRHRLNGQAFSLLRAVYDPNTGHAVAVVSELADSPAHGITYDFADVADAALPLLRANLSPHLASLLWIAHFGDFSSHDPGGPETFTAIALKVEGDGYRDDDQGDRRLTADEVTRLFHGRPLAPVPDVLAGLEPLT</sequence>
<accession>A0A927BJU2</accession>
<protein>
    <submittedName>
        <fullName evidence="1">Uncharacterized protein</fullName>
    </submittedName>
</protein>